<sequence length="443" mass="48576">MSISSKTGSLCCVAARPHESHTASRDWSVGPDEPCWRTNTSFSPPPSRWDFRFQSEELQYGLHDGIQLYGSSTSSNSRGSLGWVRGNHLYNHHYSASDGAGLFLSSSSDLSQGPQWTPPAIQEISIEDYETTKRRGPAFGKSSFQSTMEGTSEIQDTGGSTSSRSDSSESEPTVKASSSSHHTFTSRRSFMSKPIHPLSFPSQTLPREASDFTVAGFPEYDAATPQRDGHRWSSASSSVDFTDVSESFEAEISGRHFSNMSEGFRCGLCERFLSQRSPWSSRRIVRSGDMPITGVLSCCHVFHAECLEQTTPKTRKSDPPCPLCARFEEESVPEQQSFSRLRASFPRLRPISDDGPSRPWGCAQVGDCVEGALHAPPRNSMLLLNRSRIKKNLSLKGNSSKEFPGKLRKNGTYSSQHLSGKSVDQGAVGCSKTKITSGLSIKS</sequence>
<reference evidence="4 5" key="1">
    <citation type="journal article" date="2023" name="G3 (Bethesda)">
        <title>A chromosome-length genome assembly and annotation of blackberry (Rubus argutus, cv. 'Hillquist').</title>
        <authorList>
            <person name="Bruna T."/>
            <person name="Aryal R."/>
            <person name="Dudchenko O."/>
            <person name="Sargent D.J."/>
            <person name="Mead D."/>
            <person name="Buti M."/>
            <person name="Cavallini A."/>
            <person name="Hytonen T."/>
            <person name="Andres J."/>
            <person name="Pham M."/>
            <person name="Weisz D."/>
            <person name="Mascagni F."/>
            <person name="Usai G."/>
            <person name="Natali L."/>
            <person name="Bassil N."/>
            <person name="Fernandez G.E."/>
            <person name="Lomsadze A."/>
            <person name="Armour M."/>
            <person name="Olukolu B."/>
            <person name="Poorten T."/>
            <person name="Britton C."/>
            <person name="Davik J."/>
            <person name="Ashrafi H."/>
            <person name="Aiden E.L."/>
            <person name="Borodovsky M."/>
            <person name="Worthington M."/>
        </authorList>
    </citation>
    <scope>NUCLEOTIDE SEQUENCE [LARGE SCALE GENOMIC DNA]</scope>
    <source>
        <strain evidence="4">PI 553951</strain>
    </source>
</reference>
<feature type="region of interest" description="Disordered" evidence="2">
    <location>
        <begin position="395"/>
        <end position="426"/>
    </location>
</feature>
<dbReference type="PANTHER" id="PTHR31150:SF23">
    <property type="entry name" value="MANDELONITRILE LYASE-RELATED"/>
    <property type="match status" value="1"/>
</dbReference>
<dbReference type="EMBL" id="JBEDUW010000004">
    <property type="protein sequence ID" value="KAK9935129.1"/>
    <property type="molecule type" value="Genomic_DNA"/>
</dbReference>
<feature type="compositionally biased region" description="Low complexity" evidence="2">
    <location>
        <begin position="156"/>
        <end position="165"/>
    </location>
</feature>
<evidence type="ECO:0000313" key="4">
    <source>
        <dbReference type="EMBL" id="KAK9935129.1"/>
    </source>
</evidence>
<dbReference type="InterPro" id="IPR013083">
    <property type="entry name" value="Znf_RING/FYVE/PHD"/>
</dbReference>
<feature type="compositionally biased region" description="Low complexity" evidence="2">
    <location>
        <begin position="177"/>
        <end position="188"/>
    </location>
</feature>
<evidence type="ECO:0000313" key="5">
    <source>
        <dbReference type="Proteomes" id="UP001457282"/>
    </source>
</evidence>
<evidence type="ECO:0000256" key="1">
    <source>
        <dbReference type="PROSITE-ProRule" id="PRU00175"/>
    </source>
</evidence>
<keyword evidence="1" id="KW-0862">Zinc</keyword>
<organism evidence="4 5">
    <name type="scientific">Rubus argutus</name>
    <name type="common">Southern blackberry</name>
    <dbReference type="NCBI Taxonomy" id="59490"/>
    <lineage>
        <taxon>Eukaryota</taxon>
        <taxon>Viridiplantae</taxon>
        <taxon>Streptophyta</taxon>
        <taxon>Embryophyta</taxon>
        <taxon>Tracheophyta</taxon>
        <taxon>Spermatophyta</taxon>
        <taxon>Magnoliopsida</taxon>
        <taxon>eudicotyledons</taxon>
        <taxon>Gunneridae</taxon>
        <taxon>Pentapetalae</taxon>
        <taxon>rosids</taxon>
        <taxon>fabids</taxon>
        <taxon>Rosales</taxon>
        <taxon>Rosaceae</taxon>
        <taxon>Rosoideae</taxon>
        <taxon>Rosoideae incertae sedis</taxon>
        <taxon>Rubus</taxon>
    </lineage>
</organism>
<dbReference type="Proteomes" id="UP001457282">
    <property type="component" value="Unassembled WGS sequence"/>
</dbReference>
<dbReference type="InterPro" id="IPR001841">
    <property type="entry name" value="Znf_RING"/>
</dbReference>
<evidence type="ECO:0000259" key="3">
    <source>
        <dbReference type="PROSITE" id="PS50089"/>
    </source>
</evidence>
<dbReference type="AlphaFoldDB" id="A0AAW1XG77"/>
<name>A0AAW1XG77_RUBAR</name>
<evidence type="ECO:0000256" key="2">
    <source>
        <dbReference type="SAM" id="MobiDB-lite"/>
    </source>
</evidence>
<keyword evidence="5" id="KW-1185">Reference proteome</keyword>
<dbReference type="Gene3D" id="3.30.40.10">
    <property type="entry name" value="Zinc/RING finger domain, C3HC4 (zinc finger)"/>
    <property type="match status" value="1"/>
</dbReference>
<feature type="compositionally biased region" description="Polar residues" evidence="2">
    <location>
        <begin position="142"/>
        <end position="155"/>
    </location>
</feature>
<dbReference type="PROSITE" id="PS50089">
    <property type="entry name" value="ZF_RING_2"/>
    <property type="match status" value="1"/>
</dbReference>
<proteinExistence type="predicted"/>
<gene>
    <name evidence="4" type="ORF">M0R45_022242</name>
</gene>
<keyword evidence="1" id="KW-0479">Metal-binding</keyword>
<comment type="caution">
    <text evidence="4">The sequence shown here is derived from an EMBL/GenBank/DDBJ whole genome shotgun (WGS) entry which is preliminary data.</text>
</comment>
<keyword evidence="1" id="KW-0863">Zinc-finger</keyword>
<protein>
    <recommendedName>
        <fullName evidence="3">RING-type domain-containing protein</fullName>
    </recommendedName>
</protein>
<accession>A0AAW1XG77</accession>
<feature type="domain" description="RING-type" evidence="3">
    <location>
        <begin position="266"/>
        <end position="324"/>
    </location>
</feature>
<dbReference type="GO" id="GO:0008270">
    <property type="term" value="F:zinc ion binding"/>
    <property type="evidence" value="ECO:0007669"/>
    <property type="project" value="UniProtKB-KW"/>
</dbReference>
<dbReference type="SUPFAM" id="SSF57850">
    <property type="entry name" value="RING/U-box"/>
    <property type="match status" value="1"/>
</dbReference>
<dbReference type="PANTHER" id="PTHR31150">
    <property type="entry name" value="EXPRESSED PROTEIN"/>
    <property type="match status" value="1"/>
</dbReference>
<feature type="region of interest" description="Disordered" evidence="2">
    <location>
        <begin position="134"/>
        <end position="188"/>
    </location>
</feature>